<keyword evidence="2" id="KW-1185">Reference proteome</keyword>
<evidence type="ECO:0000313" key="1">
    <source>
        <dbReference type="EMBL" id="KAF9956287.1"/>
    </source>
</evidence>
<comment type="caution">
    <text evidence="1">The sequence shown here is derived from an EMBL/GenBank/DDBJ whole genome shotgun (WGS) entry which is preliminary data.</text>
</comment>
<dbReference type="EMBL" id="JAAAHY010000855">
    <property type="protein sequence ID" value="KAF9956287.1"/>
    <property type="molecule type" value="Genomic_DNA"/>
</dbReference>
<proteinExistence type="predicted"/>
<dbReference type="Proteomes" id="UP000738359">
    <property type="component" value="Unassembled WGS sequence"/>
</dbReference>
<dbReference type="OrthoDB" id="2409341at2759"/>
<evidence type="ECO:0000313" key="2">
    <source>
        <dbReference type="Proteomes" id="UP000738359"/>
    </source>
</evidence>
<organism evidence="1 2">
    <name type="scientific">Mortierella alpina</name>
    <name type="common">Oleaginous fungus</name>
    <name type="synonym">Mortierella renispora</name>
    <dbReference type="NCBI Taxonomy" id="64518"/>
    <lineage>
        <taxon>Eukaryota</taxon>
        <taxon>Fungi</taxon>
        <taxon>Fungi incertae sedis</taxon>
        <taxon>Mucoromycota</taxon>
        <taxon>Mortierellomycotina</taxon>
        <taxon>Mortierellomycetes</taxon>
        <taxon>Mortierellales</taxon>
        <taxon>Mortierellaceae</taxon>
        <taxon>Mortierella</taxon>
    </lineage>
</organism>
<name>A0A9P6J0N3_MORAP</name>
<gene>
    <name evidence="1" type="ORF">BGZ70_009978</name>
</gene>
<protein>
    <submittedName>
        <fullName evidence="1">Uncharacterized protein</fullName>
    </submittedName>
</protein>
<reference evidence="1" key="1">
    <citation type="journal article" date="2020" name="Fungal Divers.">
        <title>Resolving the Mortierellaceae phylogeny through synthesis of multi-gene phylogenetics and phylogenomics.</title>
        <authorList>
            <person name="Vandepol N."/>
            <person name="Liber J."/>
            <person name="Desiro A."/>
            <person name="Na H."/>
            <person name="Kennedy M."/>
            <person name="Barry K."/>
            <person name="Grigoriev I.V."/>
            <person name="Miller A.N."/>
            <person name="O'Donnell K."/>
            <person name="Stajich J.E."/>
            <person name="Bonito G."/>
        </authorList>
    </citation>
    <scope>NUCLEOTIDE SEQUENCE</scope>
    <source>
        <strain evidence="1">CK1249</strain>
    </source>
</reference>
<accession>A0A9P6J0N3</accession>
<sequence length="141" mass="15455">MESSERQESVQAVAKELAQEFNVDSLATPVVRELGTQIQTVALQMDGIRTQVNQIQDQIPGLNQQTKDLLEGAEALEQMYKRIDHLALLVESVAATVADVNGHMEEAERELTMSALQPLQAVLGSLKMFLRVKVAPAANSQ</sequence>
<dbReference type="AlphaFoldDB" id="A0A9P6J0N3"/>